<name>A0A1S1U6V6_9BURK</name>
<protein>
    <submittedName>
        <fullName evidence="1">Uncharacterized protein</fullName>
    </submittedName>
</protein>
<organism evidence="1 2">
    <name type="scientific">Janthinobacterium lividum</name>
    <dbReference type="NCBI Taxonomy" id="29581"/>
    <lineage>
        <taxon>Bacteria</taxon>
        <taxon>Pseudomonadati</taxon>
        <taxon>Pseudomonadota</taxon>
        <taxon>Betaproteobacteria</taxon>
        <taxon>Burkholderiales</taxon>
        <taxon>Oxalobacteraceae</taxon>
        <taxon>Janthinobacterium</taxon>
    </lineage>
</organism>
<evidence type="ECO:0000313" key="1">
    <source>
        <dbReference type="EMBL" id="OHV95819.1"/>
    </source>
</evidence>
<dbReference type="RefSeq" id="WP_071077277.1">
    <property type="nucleotide sequence ID" value="NZ_LFKP01000008.1"/>
</dbReference>
<evidence type="ECO:0000313" key="2">
    <source>
        <dbReference type="Proteomes" id="UP000179840"/>
    </source>
</evidence>
<accession>A0A1S1U6V6</accession>
<dbReference type="EMBL" id="LFKP01000008">
    <property type="protein sequence ID" value="OHV95819.1"/>
    <property type="molecule type" value="Genomic_DNA"/>
</dbReference>
<sequence>MSGWWTIISTQTPEQMADMTKVNKETFLATWEAGLFGADWIAQLCEQGKATQLTCNGFPNRYTASADVIAPLLLAGIAEAQDGDFPQDQLTGWPGCITVYPERIAACAPGQLLTIEVWDQS</sequence>
<reference evidence="1 2" key="1">
    <citation type="submission" date="2015-06" db="EMBL/GenBank/DDBJ databases">
        <title>Draft genome sequencing of a biphenyl-degrading bacterium, Janthinobacterium lividum MEG1.</title>
        <authorList>
            <person name="Shimodaira J."/>
            <person name="Hatta T."/>
        </authorList>
    </citation>
    <scope>NUCLEOTIDE SEQUENCE [LARGE SCALE GENOMIC DNA]</scope>
    <source>
        <strain evidence="1 2">MEG1</strain>
    </source>
</reference>
<gene>
    <name evidence="1" type="ORF">AKG95_12955</name>
</gene>
<comment type="caution">
    <text evidence="1">The sequence shown here is derived from an EMBL/GenBank/DDBJ whole genome shotgun (WGS) entry which is preliminary data.</text>
</comment>
<proteinExistence type="predicted"/>
<dbReference type="Proteomes" id="UP000179840">
    <property type="component" value="Unassembled WGS sequence"/>
</dbReference>
<dbReference type="AlphaFoldDB" id="A0A1S1U6V6"/>